<name>A0A7S3I8W5_9CILI</name>
<organism evidence="2">
    <name type="scientific">Fabrea salina</name>
    <dbReference type="NCBI Taxonomy" id="342563"/>
    <lineage>
        <taxon>Eukaryota</taxon>
        <taxon>Sar</taxon>
        <taxon>Alveolata</taxon>
        <taxon>Ciliophora</taxon>
        <taxon>Postciliodesmatophora</taxon>
        <taxon>Heterotrichea</taxon>
        <taxon>Heterotrichida</taxon>
        <taxon>Fabreidae</taxon>
        <taxon>Fabrea</taxon>
    </lineage>
</organism>
<dbReference type="EMBL" id="HBIF01000371">
    <property type="protein sequence ID" value="CAE0317044.1"/>
    <property type="molecule type" value="Transcribed_RNA"/>
</dbReference>
<gene>
    <name evidence="1" type="ORF">FSAL1345_LOCUS313</name>
    <name evidence="2" type="ORF">FSAL1345_LOCUS314</name>
</gene>
<reference evidence="2" key="1">
    <citation type="submission" date="2021-01" db="EMBL/GenBank/DDBJ databases">
        <authorList>
            <person name="Corre E."/>
            <person name="Pelletier E."/>
            <person name="Niang G."/>
            <person name="Scheremetjew M."/>
            <person name="Finn R."/>
            <person name="Kale V."/>
            <person name="Holt S."/>
            <person name="Cochrane G."/>
            <person name="Meng A."/>
            <person name="Brown T."/>
            <person name="Cohen L."/>
        </authorList>
    </citation>
    <scope>NUCLEOTIDE SEQUENCE</scope>
</reference>
<dbReference type="EMBL" id="HBIF01000372">
    <property type="protein sequence ID" value="CAE0317045.1"/>
    <property type="molecule type" value="Transcribed_RNA"/>
</dbReference>
<sequence>MNDHHIITVQMKLLLANTKPQTQLQALRNYRDFQKLKRRCINASRQQYLNRLARDFSLATNTSPSRLYRYLTKYATQLALTDLEIAGWAILLQSLPDSEKVLSTAKVLLFTAYTAKKILGSANFRVDQKLNSTVPNFTLNYENWLLLTSSSSDLSLRQVNEKLKKLKEPVHVPEKKGYFEDLVSFIMTKKADSGAPESLSDHSTIADWDVQMETFENEIMGGEKLPPIDTLL</sequence>
<evidence type="ECO:0000313" key="1">
    <source>
        <dbReference type="EMBL" id="CAE0317044.1"/>
    </source>
</evidence>
<evidence type="ECO:0000313" key="2">
    <source>
        <dbReference type="EMBL" id="CAE0317045.1"/>
    </source>
</evidence>
<protein>
    <submittedName>
        <fullName evidence="2">Uncharacterized protein</fullName>
    </submittedName>
</protein>
<dbReference type="AlphaFoldDB" id="A0A7S3I8W5"/>
<accession>A0A7S3I8W5</accession>
<proteinExistence type="predicted"/>